<feature type="domain" description="Mop" evidence="11">
    <location>
        <begin position="291"/>
        <end position="357"/>
    </location>
</feature>
<sequence length="358" mass="39298">MTLSLDIRLDRSGFQLHVAHTFPLNGITAIMGPSGCGKTTLLRTIAGLEMPDSGSIRMGDTTWLEDSTLRTEPQNRRLGYVFQETSLFPHLSVAANLDYARKRAHSKNDSISLNHVIDWCGIAPLLKQKPDQLSGGQRQRVAIARAILSAPELLLMDEPLASLDRSAKRELLPYIRTIHRHFSIPIIVVSHSQDEVARLADNTVLMDNGRIIACGQTTELFSQLDNTLADEDALAVLETTVSGQETDYPATHLQADGQQITVSHLSAPRGTITRLLVPASEVSIMRESVADCSIQNRLLTRIDGVKPAGDGHMLLRLPLEQQALLALITRQSFDRMALKQGESVYACFKAAGLQVLNP</sequence>
<dbReference type="InterPro" id="IPR050334">
    <property type="entry name" value="Molybdenum_import_ModC"/>
</dbReference>
<dbReference type="PANTHER" id="PTHR43514">
    <property type="entry name" value="ABC TRANSPORTER I FAMILY MEMBER 10"/>
    <property type="match status" value="1"/>
</dbReference>
<evidence type="ECO:0000256" key="8">
    <source>
        <dbReference type="ARBA" id="ARBA00023136"/>
    </source>
</evidence>
<name>A0ABP8V4F1_9GAMM</name>
<evidence type="ECO:0000256" key="5">
    <source>
        <dbReference type="ARBA" id="ARBA00022741"/>
    </source>
</evidence>
<dbReference type="InterPro" id="IPR003439">
    <property type="entry name" value="ABC_transporter-like_ATP-bd"/>
</dbReference>
<evidence type="ECO:0000259" key="11">
    <source>
        <dbReference type="PROSITE" id="PS51866"/>
    </source>
</evidence>
<keyword evidence="8" id="KW-0472">Membrane</keyword>
<gene>
    <name evidence="12" type="primary">modC</name>
    <name evidence="12" type="ORF">GCM10023116_25620</name>
</gene>
<dbReference type="Gene3D" id="2.40.50.100">
    <property type="match status" value="1"/>
</dbReference>
<organism evidence="12 13">
    <name type="scientific">Kistimonas scapharcae</name>
    <dbReference type="NCBI Taxonomy" id="1036133"/>
    <lineage>
        <taxon>Bacteria</taxon>
        <taxon>Pseudomonadati</taxon>
        <taxon>Pseudomonadota</taxon>
        <taxon>Gammaproteobacteria</taxon>
        <taxon>Oceanospirillales</taxon>
        <taxon>Endozoicomonadaceae</taxon>
        <taxon>Kistimonas</taxon>
    </lineage>
</organism>
<proteinExistence type="predicted"/>
<dbReference type="InterPro" id="IPR008995">
    <property type="entry name" value="Mo/tungstate-bd_C_term_dom"/>
</dbReference>
<keyword evidence="3 9" id="KW-0500">Molybdenum</keyword>
<dbReference type="Proteomes" id="UP001500604">
    <property type="component" value="Unassembled WGS sequence"/>
</dbReference>
<dbReference type="NCBIfam" id="TIGR02142">
    <property type="entry name" value="modC_ABC"/>
    <property type="match status" value="1"/>
</dbReference>
<keyword evidence="7" id="KW-1278">Translocase</keyword>
<evidence type="ECO:0000256" key="2">
    <source>
        <dbReference type="ARBA" id="ARBA00022475"/>
    </source>
</evidence>
<dbReference type="RefSeq" id="WP_345196411.1">
    <property type="nucleotide sequence ID" value="NZ_BAABFL010000381.1"/>
</dbReference>
<dbReference type="SUPFAM" id="SSF52540">
    <property type="entry name" value="P-loop containing nucleoside triphosphate hydrolases"/>
    <property type="match status" value="1"/>
</dbReference>
<dbReference type="SMART" id="SM00382">
    <property type="entry name" value="AAA"/>
    <property type="match status" value="1"/>
</dbReference>
<dbReference type="InterPro" id="IPR003593">
    <property type="entry name" value="AAA+_ATPase"/>
</dbReference>
<comment type="caution">
    <text evidence="12">The sequence shown here is derived from an EMBL/GenBank/DDBJ whole genome shotgun (WGS) entry which is preliminary data.</text>
</comment>
<evidence type="ECO:0000256" key="9">
    <source>
        <dbReference type="PROSITE-ProRule" id="PRU01213"/>
    </source>
</evidence>
<keyword evidence="5" id="KW-0547">Nucleotide-binding</keyword>
<dbReference type="InterPro" id="IPR005116">
    <property type="entry name" value="Transp-assoc_OB_typ1"/>
</dbReference>
<accession>A0ABP8V4F1</accession>
<dbReference type="InterPro" id="IPR017871">
    <property type="entry name" value="ABC_transporter-like_CS"/>
</dbReference>
<protein>
    <submittedName>
        <fullName evidence="12">Molybdenum ABC transporter ATP-binding protein</fullName>
    </submittedName>
</protein>
<keyword evidence="6 12" id="KW-0067">ATP-binding</keyword>
<evidence type="ECO:0000256" key="1">
    <source>
        <dbReference type="ARBA" id="ARBA00022448"/>
    </source>
</evidence>
<evidence type="ECO:0000313" key="12">
    <source>
        <dbReference type="EMBL" id="GAA4650279.1"/>
    </source>
</evidence>
<dbReference type="GO" id="GO:0005524">
    <property type="term" value="F:ATP binding"/>
    <property type="evidence" value="ECO:0007669"/>
    <property type="project" value="UniProtKB-KW"/>
</dbReference>
<keyword evidence="1" id="KW-0813">Transport</keyword>
<evidence type="ECO:0000256" key="3">
    <source>
        <dbReference type="ARBA" id="ARBA00022505"/>
    </source>
</evidence>
<evidence type="ECO:0000256" key="6">
    <source>
        <dbReference type="ARBA" id="ARBA00022840"/>
    </source>
</evidence>
<feature type="domain" description="ABC transporter" evidence="10">
    <location>
        <begin position="2"/>
        <end position="233"/>
    </location>
</feature>
<dbReference type="EMBL" id="BAABFL010000381">
    <property type="protein sequence ID" value="GAA4650279.1"/>
    <property type="molecule type" value="Genomic_DNA"/>
</dbReference>
<evidence type="ECO:0000256" key="7">
    <source>
        <dbReference type="ARBA" id="ARBA00022967"/>
    </source>
</evidence>
<dbReference type="Pfam" id="PF00005">
    <property type="entry name" value="ABC_tran"/>
    <property type="match status" value="1"/>
</dbReference>
<dbReference type="InterPro" id="IPR027417">
    <property type="entry name" value="P-loop_NTPase"/>
</dbReference>
<evidence type="ECO:0000259" key="10">
    <source>
        <dbReference type="PROSITE" id="PS50893"/>
    </source>
</evidence>
<dbReference type="PROSITE" id="PS51866">
    <property type="entry name" value="MOP"/>
    <property type="match status" value="1"/>
</dbReference>
<keyword evidence="4" id="KW-0997">Cell inner membrane</keyword>
<keyword evidence="13" id="KW-1185">Reference proteome</keyword>
<evidence type="ECO:0000256" key="4">
    <source>
        <dbReference type="ARBA" id="ARBA00022519"/>
    </source>
</evidence>
<evidence type="ECO:0000313" key="13">
    <source>
        <dbReference type="Proteomes" id="UP001500604"/>
    </source>
</evidence>
<dbReference type="Gene3D" id="3.40.50.300">
    <property type="entry name" value="P-loop containing nucleotide triphosphate hydrolases"/>
    <property type="match status" value="1"/>
</dbReference>
<dbReference type="PROSITE" id="PS00211">
    <property type="entry name" value="ABC_TRANSPORTER_1"/>
    <property type="match status" value="1"/>
</dbReference>
<dbReference type="InterPro" id="IPR004606">
    <property type="entry name" value="Mop_domain"/>
</dbReference>
<reference evidence="13" key="1">
    <citation type="journal article" date="2019" name="Int. J. Syst. Evol. Microbiol.">
        <title>The Global Catalogue of Microorganisms (GCM) 10K type strain sequencing project: providing services to taxonomists for standard genome sequencing and annotation.</title>
        <authorList>
            <consortium name="The Broad Institute Genomics Platform"/>
            <consortium name="The Broad Institute Genome Sequencing Center for Infectious Disease"/>
            <person name="Wu L."/>
            <person name="Ma J."/>
        </authorList>
    </citation>
    <scope>NUCLEOTIDE SEQUENCE [LARGE SCALE GENOMIC DNA]</scope>
    <source>
        <strain evidence="13">JCM 17805</strain>
    </source>
</reference>
<dbReference type="InterPro" id="IPR011868">
    <property type="entry name" value="ModC_ABC_ATP-bd"/>
</dbReference>
<dbReference type="PANTHER" id="PTHR43514:SF4">
    <property type="entry name" value="ABC TRANSPORTER I FAMILY MEMBER 10"/>
    <property type="match status" value="1"/>
</dbReference>
<dbReference type="Pfam" id="PF03459">
    <property type="entry name" value="TOBE"/>
    <property type="match status" value="1"/>
</dbReference>
<dbReference type="SUPFAM" id="SSF50331">
    <property type="entry name" value="MOP-like"/>
    <property type="match status" value="1"/>
</dbReference>
<keyword evidence="2" id="KW-1003">Cell membrane</keyword>
<dbReference type="PROSITE" id="PS50893">
    <property type="entry name" value="ABC_TRANSPORTER_2"/>
    <property type="match status" value="1"/>
</dbReference>